<dbReference type="Proteomes" id="UP000886748">
    <property type="component" value="Unassembled WGS sequence"/>
</dbReference>
<dbReference type="AlphaFoldDB" id="A0A9D1N026"/>
<evidence type="ECO:0000256" key="7">
    <source>
        <dbReference type="ARBA" id="ARBA00046231"/>
    </source>
</evidence>
<reference evidence="11" key="1">
    <citation type="submission" date="2020-10" db="EMBL/GenBank/DDBJ databases">
        <authorList>
            <person name="Gilroy R."/>
        </authorList>
    </citation>
    <scope>NUCLEOTIDE SEQUENCE</scope>
    <source>
        <strain evidence="11">CHK154-7741</strain>
    </source>
</reference>
<keyword evidence="9" id="KW-0812">Transmembrane</keyword>
<evidence type="ECO:0000313" key="11">
    <source>
        <dbReference type="EMBL" id="HIU92360.1"/>
    </source>
</evidence>
<keyword evidence="9" id="KW-0472">Membrane</keyword>
<reference evidence="11" key="2">
    <citation type="journal article" date="2021" name="PeerJ">
        <title>Extensive microbial diversity within the chicken gut microbiome revealed by metagenomics and culture.</title>
        <authorList>
            <person name="Gilroy R."/>
            <person name="Ravi A."/>
            <person name="Getino M."/>
            <person name="Pursley I."/>
            <person name="Horton D.L."/>
            <person name="Alikhan N.F."/>
            <person name="Baker D."/>
            <person name="Gharbi K."/>
            <person name="Hall N."/>
            <person name="Watson M."/>
            <person name="Adriaenssens E.M."/>
            <person name="Foster-Nyarko E."/>
            <person name="Jarju S."/>
            <person name="Secka A."/>
            <person name="Antonio M."/>
            <person name="Oren A."/>
            <person name="Chaudhuri R.R."/>
            <person name="La Ragione R."/>
            <person name="Hildebrand F."/>
            <person name="Pallen M.J."/>
        </authorList>
    </citation>
    <scope>NUCLEOTIDE SEQUENCE</scope>
    <source>
        <strain evidence="11">CHK154-7741</strain>
    </source>
</reference>
<evidence type="ECO:0000256" key="6">
    <source>
        <dbReference type="ARBA" id="ARBA00043072"/>
    </source>
</evidence>
<evidence type="ECO:0000259" key="10">
    <source>
        <dbReference type="PROSITE" id="PS50198"/>
    </source>
</evidence>
<evidence type="ECO:0000256" key="3">
    <source>
        <dbReference type="ARBA" id="ARBA00022490"/>
    </source>
</evidence>
<dbReference type="InterPro" id="IPR052204">
    <property type="entry name" value="PpiC/parvulin_rotamase"/>
</dbReference>
<comment type="caution">
    <text evidence="11">The sequence shown here is derived from an EMBL/GenBank/DDBJ whole genome shotgun (WGS) entry which is preliminary data.</text>
</comment>
<evidence type="ECO:0000256" key="9">
    <source>
        <dbReference type="SAM" id="Phobius"/>
    </source>
</evidence>
<dbReference type="GO" id="GO:0003755">
    <property type="term" value="F:peptidyl-prolyl cis-trans isomerase activity"/>
    <property type="evidence" value="ECO:0007669"/>
    <property type="project" value="UniProtKB-KW"/>
</dbReference>
<dbReference type="Pfam" id="PF00639">
    <property type="entry name" value="Rotamase"/>
    <property type="match status" value="1"/>
</dbReference>
<dbReference type="EMBL" id="DVOD01000031">
    <property type="protein sequence ID" value="HIU92360.1"/>
    <property type="molecule type" value="Genomic_DNA"/>
</dbReference>
<dbReference type="PANTHER" id="PTHR43629:SF2">
    <property type="entry name" value="RHODANESE-LIKE_PPIC DOMAIN-CONTAINING PROTEIN 12, CHLOROPLASTIC"/>
    <property type="match status" value="1"/>
</dbReference>
<proteinExistence type="inferred from homology"/>
<dbReference type="SUPFAM" id="SSF54534">
    <property type="entry name" value="FKBP-like"/>
    <property type="match status" value="1"/>
</dbReference>
<keyword evidence="3" id="KW-0963">Cytoplasm</keyword>
<comment type="similarity">
    <text evidence="2">Belongs to the PpiC/parvulin rotamase family.</text>
</comment>
<sequence>MEKKMNKFSKSLIKILCVSVIFSAAYTGIAPFIQTQGSAANAQEEEKYYKTVRARHILVDSEDEAWALKSRITEGESFEELAKMYSKCPSKEKGGDLGYFVRGQMVPEFENAAFATPIGGVSDPVKTRFGWHLIKVVRKM</sequence>
<evidence type="ECO:0000256" key="5">
    <source>
        <dbReference type="ARBA" id="ARBA00041926"/>
    </source>
</evidence>
<dbReference type="PROSITE" id="PS01096">
    <property type="entry name" value="PPIC_PPIASE_1"/>
    <property type="match status" value="1"/>
</dbReference>
<accession>A0A9D1N026</accession>
<organism evidence="11 12">
    <name type="scientific">Candidatus Limenecus avicola</name>
    <dbReference type="NCBI Taxonomy" id="2840847"/>
    <lineage>
        <taxon>Bacteria</taxon>
        <taxon>Bacillati</taxon>
        <taxon>Bacillota</taxon>
        <taxon>Clostridia</taxon>
        <taxon>Eubacteriales</taxon>
        <taxon>Clostridiaceae</taxon>
        <taxon>Clostridiaceae incertae sedis</taxon>
        <taxon>Candidatus Limenecus</taxon>
    </lineage>
</organism>
<keyword evidence="8 11" id="KW-0413">Isomerase</keyword>
<dbReference type="InterPro" id="IPR023058">
    <property type="entry name" value="PPIase_PpiC_CS"/>
</dbReference>
<evidence type="ECO:0000256" key="4">
    <source>
        <dbReference type="ARBA" id="ARBA00040926"/>
    </source>
</evidence>
<dbReference type="GO" id="GO:0005737">
    <property type="term" value="C:cytoplasm"/>
    <property type="evidence" value="ECO:0007669"/>
    <property type="project" value="UniProtKB-SubCell"/>
</dbReference>
<name>A0A9D1N026_9CLOT</name>
<feature type="transmembrane region" description="Helical" evidence="9">
    <location>
        <begin position="12"/>
        <end position="33"/>
    </location>
</feature>
<comment type="function">
    <text evidence="7">PPIases accelerate the folding of proteins. It prefers amino acid residues with hydrophobic side chains like leucine and phenylalanine in the P1 position of the peptides substrates.</text>
</comment>
<evidence type="ECO:0000256" key="1">
    <source>
        <dbReference type="ARBA" id="ARBA00004496"/>
    </source>
</evidence>
<protein>
    <recommendedName>
        <fullName evidence="4">Peptidyl-prolyl cis-trans isomerase C</fullName>
    </recommendedName>
    <alternativeName>
        <fullName evidence="6">Parvulin</fullName>
    </alternativeName>
    <alternativeName>
        <fullName evidence="5">Rotamase C</fullName>
    </alternativeName>
</protein>
<evidence type="ECO:0000313" key="12">
    <source>
        <dbReference type="Proteomes" id="UP000886748"/>
    </source>
</evidence>
<dbReference type="InterPro" id="IPR046357">
    <property type="entry name" value="PPIase_dom_sf"/>
</dbReference>
<feature type="domain" description="PpiC" evidence="10">
    <location>
        <begin position="49"/>
        <end position="138"/>
    </location>
</feature>
<keyword evidence="8" id="KW-0697">Rotamase</keyword>
<dbReference type="InterPro" id="IPR000297">
    <property type="entry name" value="PPIase_PpiC"/>
</dbReference>
<dbReference type="PROSITE" id="PS50198">
    <property type="entry name" value="PPIC_PPIASE_2"/>
    <property type="match status" value="1"/>
</dbReference>
<evidence type="ECO:0000256" key="8">
    <source>
        <dbReference type="PROSITE-ProRule" id="PRU00278"/>
    </source>
</evidence>
<keyword evidence="9" id="KW-1133">Transmembrane helix</keyword>
<gene>
    <name evidence="11" type="ORF">IAD26_04405</name>
</gene>
<dbReference type="PANTHER" id="PTHR43629">
    <property type="entry name" value="PEPTIDYL-PROLYL CIS-TRANS ISOMERASE"/>
    <property type="match status" value="1"/>
</dbReference>
<dbReference type="Gene3D" id="3.10.50.40">
    <property type="match status" value="1"/>
</dbReference>
<evidence type="ECO:0000256" key="2">
    <source>
        <dbReference type="ARBA" id="ARBA00007656"/>
    </source>
</evidence>
<comment type="subcellular location">
    <subcellularLocation>
        <location evidence="1">Cytoplasm</location>
    </subcellularLocation>
</comment>